<dbReference type="Gene3D" id="1.10.30.50">
    <property type="match status" value="1"/>
</dbReference>
<dbReference type="GO" id="GO:0003676">
    <property type="term" value="F:nucleic acid binding"/>
    <property type="evidence" value="ECO:0007669"/>
    <property type="project" value="InterPro"/>
</dbReference>
<evidence type="ECO:0000259" key="1">
    <source>
        <dbReference type="SMART" id="SM00507"/>
    </source>
</evidence>
<reference evidence="3" key="1">
    <citation type="submission" date="2016-10" db="EMBL/GenBank/DDBJ databases">
        <authorList>
            <person name="Varghese N."/>
            <person name="Submissions S."/>
        </authorList>
    </citation>
    <scope>NUCLEOTIDE SEQUENCE [LARGE SCALE GENOMIC DNA]</scope>
    <source>
        <strain evidence="3">Nm44</strain>
    </source>
</reference>
<dbReference type="SMART" id="SM00507">
    <property type="entry name" value="HNHc"/>
    <property type="match status" value="1"/>
</dbReference>
<dbReference type="CDD" id="cd00085">
    <property type="entry name" value="HNHc"/>
    <property type="match status" value="1"/>
</dbReference>
<dbReference type="PANTHER" id="PTHR33877:SF2">
    <property type="entry name" value="OS07G0170200 PROTEIN"/>
    <property type="match status" value="1"/>
</dbReference>
<dbReference type="GO" id="GO:0004519">
    <property type="term" value="F:endonuclease activity"/>
    <property type="evidence" value="ECO:0007669"/>
    <property type="project" value="UniProtKB-KW"/>
</dbReference>
<dbReference type="GO" id="GO:0008270">
    <property type="term" value="F:zinc ion binding"/>
    <property type="evidence" value="ECO:0007669"/>
    <property type="project" value="InterPro"/>
</dbReference>
<keyword evidence="2" id="KW-0255">Endonuclease</keyword>
<dbReference type="Pfam" id="PF01844">
    <property type="entry name" value="HNH"/>
    <property type="match status" value="1"/>
</dbReference>
<name>A0A1I4L2P2_9PROT</name>
<sequence>METFVSYANSEDIAAPAISDFSGAVSRQTSRSPGLRMRFKVLQRDNFRCCACGASPSVTPGIVLEVDHIKPWSKGGETVIGNLPTLCFACNQGKTNHYEMP</sequence>
<evidence type="ECO:0000313" key="2">
    <source>
        <dbReference type="EMBL" id="SFL85300.1"/>
    </source>
</evidence>
<feature type="domain" description="HNH nuclease" evidence="1">
    <location>
        <begin position="36"/>
        <end position="92"/>
    </location>
</feature>
<dbReference type="RefSeq" id="WP_083398320.1">
    <property type="nucleotide sequence ID" value="NZ_FOUB01000005.1"/>
</dbReference>
<dbReference type="InterPro" id="IPR052892">
    <property type="entry name" value="NA-targeting_endonuclease"/>
</dbReference>
<keyword evidence="2" id="KW-0540">Nuclease</keyword>
<keyword evidence="2" id="KW-0378">Hydrolase</keyword>
<dbReference type="Proteomes" id="UP000183287">
    <property type="component" value="Unassembled WGS sequence"/>
</dbReference>
<dbReference type="InterPro" id="IPR003615">
    <property type="entry name" value="HNH_nuc"/>
</dbReference>
<proteinExistence type="predicted"/>
<accession>A0A1I4L2P2</accession>
<dbReference type="EMBL" id="FOUB01000005">
    <property type="protein sequence ID" value="SFL85300.1"/>
    <property type="molecule type" value="Genomic_DNA"/>
</dbReference>
<dbReference type="PANTHER" id="PTHR33877">
    <property type="entry name" value="SLL1193 PROTEIN"/>
    <property type="match status" value="1"/>
</dbReference>
<organism evidence="2 3">
    <name type="scientific">Nitrosomonas communis</name>
    <dbReference type="NCBI Taxonomy" id="44574"/>
    <lineage>
        <taxon>Bacteria</taxon>
        <taxon>Pseudomonadati</taxon>
        <taxon>Pseudomonadota</taxon>
        <taxon>Betaproteobacteria</taxon>
        <taxon>Nitrosomonadales</taxon>
        <taxon>Nitrosomonadaceae</taxon>
        <taxon>Nitrosomonas</taxon>
    </lineage>
</organism>
<dbReference type="AlphaFoldDB" id="A0A1I4L2P2"/>
<gene>
    <name evidence="2" type="ORF">SAMN05421863_1005125</name>
</gene>
<evidence type="ECO:0000313" key="3">
    <source>
        <dbReference type="Proteomes" id="UP000183287"/>
    </source>
</evidence>
<dbReference type="OrthoDB" id="9802901at2"/>
<keyword evidence="3" id="KW-1185">Reference proteome</keyword>
<protein>
    <submittedName>
        <fullName evidence="2">HNH endonuclease</fullName>
    </submittedName>
</protein>
<dbReference type="InterPro" id="IPR002711">
    <property type="entry name" value="HNH"/>
</dbReference>